<sequence length="124" mass="13791">MANERFGPHLPTILKGPHIDDVYELCGVDYGVEISLPEDHEIPETVRPGYYGAYMPHFRDCGLSFPSPPSFLKHSPNLFAGPVQFGGWPSWNELVVLVPSAKLLSQECIKLALVSSRLEVPMEI</sequence>
<gene>
    <name evidence="1" type="ORF">F2Q69_00022787</name>
</gene>
<proteinExistence type="predicted"/>
<comment type="caution">
    <text evidence="1">The sequence shown here is derived from an EMBL/GenBank/DDBJ whole genome shotgun (WGS) entry which is preliminary data.</text>
</comment>
<dbReference type="EMBL" id="QGKX02001290">
    <property type="protein sequence ID" value="KAF3539451.1"/>
    <property type="molecule type" value="Genomic_DNA"/>
</dbReference>
<protein>
    <submittedName>
        <fullName evidence="1">Uncharacterized protein</fullName>
    </submittedName>
</protein>
<dbReference type="AlphaFoldDB" id="A0A8S9QF88"/>
<organism evidence="1 2">
    <name type="scientific">Brassica cretica</name>
    <name type="common">Mustard</name>
    <dbReference type="NCBI Taxonomy" id="69181"/>
    <lineage>
        <taxon>Eukaryota</taxon>
        <taxon>Viridiplantae</taxon>
        <taxon>Streptophyta</taxon>
        <taxon>Embryophyta</taxon>
        <taxon>Tracheophyta</taxon>
        <taxon>Spermatophyta</taxon>
        <taxon>Magnoliopsida</taxon>
        <taxon>eudicotyledons</taxon>
        <taxon>Gunneridae</taxon>
        <taxon>Pentapetalae</taxon>
        <taxon>rosids</taxon>
        <taxon>malvids</taxon>
        <taxon>Brassicales</taxon>
        <taxon>Brassicaceae</taxon>
        <taxon>Brassiceae</taxon>
        <taxon>Brassica</taxon>
    </lineage>
</organism>
<evidence type="ECO:0000313" key="2">
    <source>
        <dbReference type="Proteomes" id="UP000712600"/>
    </source>
</evidence>
<dbReference type="Proteomes" id="UP000712600">
    <property type="component" value="Unassembled WGS sequence"/>
</dbReference>
<name>A0A8S9QF88_BRACR</name>
<reference evidence="1" key="1">
    <citation type="submission" date="2019-12" db="EMBL/GenBank/DDBJ databases">
        <title>Genome sequencing and annotation of Brassica cretica.</title>
        <authorList>
            <person name="Studholme D.J."/>
            <person name="Sarris P."/>
        </authorList>
    </citation>
    <scope>NUCLEOTIDE SEQUENCE</scope>
    <source>
        <strain evidence="1">PFS-109/04</strain>
        <tissue evidence="1">Leaf</tissue>
    </source>
</reference>
<accession>A0A8S9QF88</accession>
<evidence type="ECO:0000313" key="1">
    <source>
        <dbReference type="EMBL" id="KAF3539451.1"/>
    </source>
</evidence>